<evidence type="ECO:0000313" key="3">
    <source>
        <dbReference type="Proteomes" id="UP000011715"/>
    </source>
</evidence>
<sequence length="83" mass="9582">MATIGRQPRYRLSRFKATAANDPEIDGSPKFEWDDDLHDIAESLRVIAEDCDGGDNLFHDQFILRKITRSRRPTNTWSSSPFQ</sequence>
<protein>
    <submittedName>
        <fullName evidence="1 2">Uncharacterized protein</fullName>
    </submittedName>
</protein>
<reference evidence="2" key="5">
    <citation type="submission" date="2015-06" db="UniProtKB">
        <authorList>
            <consortium name="EnsemblFungi"/>
        </authorList>
    </citation>
    <scope>IDENTIFICATION</scope>
    <source>
        <strain evidence="2">ATCC 64411</strain>
    </source>
</reference>
<reference evidence="3" key="1">
    <citation type="submission" date="2010-05" db="EMBL/GenBank/DDBJ databases">
        <title>The genome sequence of Magnaporthe poae strain ATCC 64411.</title>
        <authorList>
            <person name="Ma L.-J."/>
            <person name="Dead R."/>
            <person name="Young S."/>
            <person name="Zeng Q."/>
            <person name="Koehrsen M."/>
            <person name="Alvarado L."/>
            <person name="Berlin A."/>
            <person name="Chapman S.B."/>
            <person name="Chen Z."/>
            <person name="Freedman E."/>
            <person name="Gellesch M."/>
            <person name="Goldberg J."/>
            <person name="Griggs A."/>
            <person name="Gujja S."/>
            <person name="Heilman E.R."/>
            <person name="Heiman D."/>
            <person name="Hepburn T."/>
            <person name="Howarth C."/>
            <person name="Jen D."/>
            <person name="Larson L."/>
            <person name="Mehta T."/>
            <person name="Neiman D."/>
            <person name="Pearson M."/>
            <person name="Roberts A."/>
            <person name="Saif S."/>
            <person name="Shea T."/>
            <person name="Shenoy N."/>
            <person name="Sisk P."/>
            <person name="Stolte C."/>
            <person name="Sykes S."/>
            <person name="Walk T."/>
            <person name="White J."/>
            <person name="Yandava C."/>
            <person name="Haas B."/>
            <person name="Nusbaum C."/>
            <person name="Birren B."/>
        </authorList>
    </citation>
    <scope>NUCLEOTIDE SEQUENCE [LARGE SCALE GENOMIC DNA]</scope>
    <source>
        <strain evidence="3">ATCC 64411 / 73-15</strain>
    </source>
</reference>
<reference evidence="2" key="4">
    <citation type="journal article" date="2015" name="G3 (Bethesda)">
        <title>Genome sequences of three phytopathogenic species of the Magnaporthaceae family of fungi.</title>
        <authorList>
            <person name="Okagaki L.H."/>
            <person name="Nunes C.C."/>
            <person name="Sailsbery J."/>
            <person name="Clay B."/>
            <person name="Brown D."/>
            <person name="John T."/>
            <person name="Oh Y."/>
            <person name="Young N."/>
            <person name="Fitzgerald M."/>
            <person name="Haas B.J."/>
            <person name="Zeng Q."/>
            <person name="Young S."/>
            <person name="Adiconis X."/>
            <person name="Fan L."/>
            <person name="Levin J.Z."/>
            <person name="Mitchell T.K."/>
            <person name="Okubara P.A."/>
            <person name="Farman M.L."/>
            <person name="Kohn L.M."/>
            <person name="Birren B."/>
            <person name="Ma L.-J."/>
            <person name="Dean R.A."/>
        </authorList>
    </citation>
    <scope>NUCLEOTIDE SEQUENCE</scope>
    <source>
        <strain evidence="2">ATCC 64411 / 73-15</strain>
    </source>
</reference>
<name>A0A0C4DU98_MAGP6</name>
<reference evidence="1" key="2">
    <citation type="submission" date="2010-05" db="EMBL/GenBank/DDBJ databases">
        <title>The Genome Sequence of Magnaporthe poae strain ATCC 64411.</title>
        <authorList>
            <consortium name="The Broad Institute Genome Sequencing Platform"/>
            <consortium name="Broad Institute Genome Sequencing Center for Infectious Disease"/>
            <person name="Ma L.-J."/>
            <person name="Dead R."/>
            <person name="Young S."/>
            <person name="Zeng Q."/>
            <person name="Koehrsen M."/>
            <person name="Alvarado L."/>
            <person name="Berlin A."/>
            <person name="Chapman S.B."/>
            <person name="Chen Z."/>
            <person name="Freedman E."/>
            <person name="Gellesch M."/>
            <person name="Goldberg J."/>
            <person name="Griggs A."/>
            <person name="Gujja S."/>
            <person name="Heilman E.R."/>
            <person name="Heiman D."/>
            <person name="Hepburn T."/>
            <person name="Howarth C."/>
            <person name="Jen D."/>
            <person name="Larson L."/>
            <person name="Mehta T."/>
            <person name="Neiman D."/>
            <person name="Pearson M."/>
            <person name="Roberts A."/>
            <person name="Saif S."/>
            <person name="Shea T."/>
            <person name="Shenoy N."/>
            <person name="Sisk P."/>
            <person name="Stolte C."/>
            <person name="Sykes S."/>
            <person name="Walk T."/>
            <person name="White J."/>
            <person name="Yandava C."/>
            <person name="Haas B."/>
            <person name="Nusbaum C."/>
            <person name="Birren B."/>
        </authorList>
    </citation>
    <scope>NUCLEOTIDE SEQUENCE</scope>
    <source>
        <strain evidence="1">ATCC 64411</strain>
    </source>
</reference>
<dbReference type="Gene3D" id="2.60.40.150">
    <property type="entry name" value="C2 domain"/>
    <property type="match status" value="1"/>
</dbReference>
<dbReference type="EnsemblFungi" id="MAPG_03535T0">
    <property type="protein sequence ID" value="MAPG_03535T0"/>
    <property type="gene ID" value="MAPG_03535"/>
</dbReference>
<dbReference type="InterPro" id="IPR035892">
    <property type="entry name" value="C2_domain_sf"/>
</dbReference>
<proteinExistence type="predicted"/>
<evidence type="ECO:0000313" key="2">
    <source>
        <dbReference type="EnsemblFungi" id="MAPG_03535T0"/>
    </source>
</evidence>
<dbReference type="VEuPathDB" id="FungiDB:MAPG_03535"/>
<dbReference type="Proteomes" id="UP000011715">
    <property type="component" value="Unassembled WGS sequence"/>
</dbReference>
<dbReference type="EMBL" id="GL876967">
    <property type="protein sequence ID" value="KLU84494.1"/>
    <property type="molecule type" value="Genomic_DNA"/>
</dbReference>
<keyword evidence="3" id="KW-1185">Reference proteome</keyword>
<accession>A0A0C4DU98</accession>
<dbReference type="AlphaFoldDB" id="A0A0C4DU98"/>
<dbReference type="EMBL" id="ADBL01000848">
    <property type="status" value="NOT_ANNOTATED_CDS"/>
    <property type="molecule type" value="Genomic_DNA"/>
</dbReference>
<gene>
    <name evidence="1" type="ORF">MAPG_03535</name>
</gene>
<evidence type="ECO:0000313" key="1">
    <source>
        <dbReference type="EMBL" id="KLU84494.1"/>
    </source>
</evidence>
<organism evidence="2 3">
    <name type="scientific">Magnaporthiopsis poae (strain ATCC 64411 / 73-15)</name>
    <name type="common">Kentucky bluegrass fungus</name>
    <name type="synonym">Magnaporthe poae</name>
    <dbReference type="NCBI Taxonomy" id="644358"/>
    <lineage>
        <taxon>Eukaryota</taxon>
        <taxon>Fungi</taxon>
        <taxon>Dikarya</taxon>
        <taxon>Ascomycota</taxon>
        <taxon>Pezizomycotina</taxon>
        <taxon>Sordariomycetes</taxon>
        <taxon>Sordariomycetidae</taxon>
        <taxon>Magnaporthales</taxon>
        <taxon>Magnaporthaceae</taxon>
        <taxon>Magnaporthiopsis</taxon>
    </lineage>
</organism>
<reference evidence="1" key="3">
    <citation type="submission" date="2011-03" db="EMBL/GenBank/DDBJ databases">
        <title>Annotation of Magnaporthe poae ATCC 64411.</title>
        <authorList>
            <person name="Ma L.-J."/>
            <person name="Dead R."/>
            <person name="Young S.K."/>
            <person name="Zeng Q."/>
            <person name="Gargeya S."/>
            <person name="Fitzgerald M."/>
            <person name="Haas B."/>
            <person name="Abouelleil A."/>
            <person name="Alvarado L."/>
            <person name="Arachchi H.M."/>
            <person name="Berlin A."/>
            <person name="Brown A."/>
            <person name="Chapman S.B."/>
            <person name="Chen Z."/>
            <person name="Dunbar C."/>
            <person name="Freedman E."/>
            <person name="Gearin G."/>
            <person name="Gellesch M."/>
            <person name="Goldberg J."/>
            <person name="Griggs A."/>
            <person name="Gujja S."/>
            <person name="Heiman D."/>
            <person name="Howarth C."/>
            <person name="Larson L."/>
            <person name="Lui A."/>
            <person name="MacDonald P.J.P."/>
            <person name="Mehta T."/>
            <person name="Montmayeur A."/>
            <person name="Murphy C."/>
            <person name="Neiman D."/>
            <person name="Pearson M."/>
            <person name="Priest M."/>
            <person name="Roberts A."/>
            <person name="Saif S."/>
            <person name="Shea T."/>
            <person name="Shenoy N."/>
            <person name="Sisk P."/>
            <person name="Stolte C."/>
            <person name="Sykes S."/>
            <person name="Yandava C."/>
            <person name="Wortman J."/>
            <person name="Nusbaum C."/>
            <person name="Birren B."/>
        </authorList>
    </citation>
    <scope>NUCLEOTIDE SEQUENCE</scope>
    <source>
        <strain evidence="1">ATCC 64411</strain>
    </source>
</reference>
<dbReference type="STRING" id="644358.A0A0C4DU98"/>